<comment type="caution">
    <text evidence="1">The sequence shown here is derived from an EMBL/GenBank/DDBJ whole genome shotgun (WGS) entry which is preliminary data.</text>
</comment>
<name>E1JSK7_SOLFR</name>
<dbReference type="AlphaFoldDB" id="E1JSK7"/>
<dbReference type="STRING" id="596151.DesfrDRAFT_0596"/>
<protein>
    <recommendedName>
        <fullName evidence="3">Rhamnosyl transferase</fullName>
    </recommendedName>
</protein>
<evidence type="ECO:0008006" key="3">
    <source>
        <dbReference type="Google" id="ProtNLM"/>
    </source>
</evidence>
<dbReference type="Pfam" id="PF11316">
    <property type="entry name" value="Rhamno_transf"/>
    <property type="match status" value="1"/>
</dbReference>
<keyword evidence="2" id="KW-1185">Reference proteome</keyword>
<dbReference type="RefSeq" id="WP_005990957.1">
    <property type="nucleotide sequence ID" value="NZ_AECZ01000003.1"/>
</dbReference>
<proteinExistence type="predicted"/>
<evidence type="ECO:0000313" key="1">
    <source>
        <dbReference type="EMBL" id="EFL52490.1"/>
    </source>
</evidence>
<dbReference type="InterPro" id="IPR021466">
    <property type="entry name" value="Put_rhamnosyl_transferase"/>
</dbReference>
<dbReference type="Proteomes" id="UP000006250">
    <property type="component" value="Unassembled WGS sequence"/>
</dbReference>
<dbReference type="eggNOG" id="COG1216">
    <property type="taxonomic scope" value="Bacteria"/>
</dbReference>
<organism evidence="1 2">
    <name type="scientific">Solidesulfovibrio fructosivorans JJ]</name>
    <dbReference type="NCBI Taxonomy" id="596151"/>
    <lineage>
        <taxon>Bacteria</taxon>
        <taxon>Pseudomonadati</taxon>
        <taxon>Thermodesulfobacteriota</taxon>
        <taxon>Desulfovibrionia</taxon>
        <taxon>Desulfovibrionales</taxon>
        <taxon>Desulfovibrionaceae</taxon>
        <taxon>Solidesulfovibrio</taxon>
    </lineage>
</organism>
<dbReference type="OrthoDB" id="9771846at2"/>
<accession>E1JSK7</accession>
<reference evidence="1 2" key="1">
    <citation type="submission" date="2010-08" db="EMBL/GenBank/DDBJ databases">
        <title>The draft genome of Desulfovibrio fructosovorans JJ.</title>
        <authorList>
            <consortium name="US DOE Joint Genome Institute (JGI-PGF)"/>
            <person name="Lucas S."/>
            <person name="Copeland A."/>
            <person name="Lapidus A."/>
            <person name="Cheng J.-F."/>
            <person name="Bruce D."/>
            <person name="Goodwin L."/>
            <person name="Pitluck S."/>
            <person name="Land M.L."/>
            <person name="Hauser L."/>
            <person name="Chang Y.-J."/>
            <person name="Jeffries C."/>
            <person name="Wall J.D."/>
            <person name="Stahl D.A."/>
            <person name="Arkin A.P."/>
            <person name="Dehal P."/>
            <person name="Stolyar S.M."/>
            <person name="Hazen T.C."/>
            <person name="Woyke T.J."/>
        </authorList>
    </citation>
    <scope>NUCLEOTIDE SEQUENCE [LARGE SCALE GENOMIC DNA]</scope>
    <source>
        <strain evidence="1 2">JJ</strain>
    </source>
</reference>
<gene>
    <name evidence="1" type="ORF">DesfrDRAFT_0596</name>
</gene>
<evidence type="ECO:0000313" key="2">
    <source>
        <dbReference type="Proteomes" id="UP000006250"/>
    </source>
</evidence>
<sequence length="237" mass="27978">MIFKHCIVTRFNAHIDTRCYDFRLSDTWLAERFELFNTFCLPSVVGQQCQDFVWLVLFDAETPEKFRRIIAFLQKYKKFIPLYCKEFPTILPQVKERIVTMFPEADYYLTTRLDNDDALSRKFVAIIHDVVEKVLSSGKQVPPELFINFPNGLQYCNGSCYDFYDPTNAFVSLLERNKPPHTVFWVEHPSIYDKAPVAQIETKPIFLQNIHDMNLYNYIRGDVMEDKDILADFDLQL</sequence>
<dbReference type="EMBL" id="AECZ01000003">
    <property type="protein sequence ID" value="EFL52490.1"/>
    <property type="molecule type" value="Genomic_DNA"/>
</dbReference>